<dbReference type="EMBL" id="BDQK01000001">
    <property type="protein sequence ID" value="GBF79087.1"/>
    <property type="molecule type" value="Genomic_DNA"/>
</dbReference>
<evidence type="ECO:0000313" key="3">
    <source>
        <dbReference type="Proteomes" id="UP000287247"/>
    </source>
</evidence>
<evidence type="ECO:0000256" key="1">
    <source>
        <dbReference type="SAM" id="MobiDB-lite"/>
    </source>
</evidence>
<evidence type="ECO:0000313" key="2">
    <source>
        <dbReference type="EMBL" id="GBF79087.1"/>
    </source>
</evidence>
<dbReference type="OrthoDB" id="494931at2"/>
<keyword evidence="3" id="KW-1185">Reference proteome</keyword>
<dbReference type="RefSeq" id="WP_124974620.1">
    <property type="nucleotide sequence ID" value="NZ_BDQK01000001.1"/>
</dbReference>
<accession>A0A401ICT0</accession>
<feature type="compositionally biased region" description="Low complexity" evidence="1">
    <location>
        <begin position="114"/>
        <end position="132"/>
    </location>
</feature>
<feature type="compositionally biased region" description="Polar residues" evidence="1">
    <location>
        <begin position="133"/>
        <end position="142"/>
    </location>
</feature>
<proteinExistence type="predicted"/>
<feature type="region of interest" description="Disordered" evidence="1">
    <location>
        <begin position="94"/>
        <end position="142"/>
    </location>
</feature>
<sequence length="221" mass="25326">MSKSYQKTTIQVAALVSRYGFELKGVTLLELIEDWSASYSFYWIRLAVIEALYQGRYKVISVEQILSLWKRRGQPTFHFTRDFERLVDHQLSSNASKTEEETLTYSQPKKPKKTPSQTNIPPIQPRNPQQTRETLISPSSQEMTTPIIINPLDLEEKVKGNHDPLKTDLSLTNINNSSPDLVTQRSIHQFVPNSDSTQLYSKLMAVARQELAENFESSTFS</sequence>
<dbReference type="Proteomes" id="UP000287247">
    <property type="component" value="Unassembled WGS sequence"/>
</dbReference>
<organism evidence="2 3">
    <name type="scientific">Aphanothece sacrum FPU1</name>
    <dbReference type="NCBI Taxonomy" id="1920663"/>
    <lineage>
        <taxon>Bacteria</taxon>
        <taxon>Bacillati</taxon>
        <taxon>Cyanobacteriota</taxon>
        <taxon>Cyanophyceae</taxon>
        <taxon>Oscillatoriophycideae</taxon>
        <taxon>Chroococcales</taxon>
        <taxon>Aphanothecaceae</taxon>
        <taxon>Aphanothece</taxon>
    </lineage>
</organism>
<gene>
    <name evidence="2" type="ORF">AsFPU1_0479</name>
</gene>
<dbReference type="GO" id="GO:0051301">
    <property type="term" value="P:cell division"/>
    <property type="evidence" value="ECO:0007669"/>
    <property type="project" value="UniProtKB-KW"/>
</dbReference>
<keyword evidence="2" id="KW-0131">Cell cycle</keyword>
<dbReference type="AlphaFoldDB" id="A0A401ICT0"/>
<protein>
    <submittedName>
        <fullName evidence="2">Cell division protein ZipS</fullName>
    </submittedName>
</protein>
<comment type="caution">
    <text evidence="2">The sequence shown here is derived from an EMBL/GenBank/DDBJ whole genome shotgun (WGS) entry which is preliminary data.</text>
</comment>
<keyword evidence="2" id="KW-0132">Cell division</keyword>
<reference evidence="3" key="1">
    <citation type="submission" date="2017-05" db="EMBL/GenBank/DDBJ databases">
        <title>Physiological properties and genetic analysis related to exopolysaccharide production of fresh-water unicellular cyanobacterium Aphanothece sacrum, Suizenji Nori, that has been cultured as a food source in Japan.</title>
        <authorList>
            <person name="Kanesaki Y."/>
            <person name="Yoshikawa S."/>
            <person name="Ohki K."/>
        </authorList>
    </citation>
    <scope>NUCLEOTIDE SEQUENCE [LARGE SCALE GENOMIC DNA]</scope>
    <source>
        <strain evidence="3">FPU1</strain>
    </source>
</reference>
<name>A0A401ICT0_APHSA</name>